<feature type="transmembrane region" description="Helical" evidence="1">
    <location>
        <begin position="12"/>
        <end position="31"/>
    </location>
</feature>
<evidence type="ECO:0000256" key="1">
    <source>
        <dbReference type="SAM" id="Phobius"/>
    </source>
</evidence>
<evidence type="ECO:0000313" key="3">
    <source>
        <dbReference type="Proteomes" id="UP000648482"/>
    </source>
</evidence>
<dbReference type="EMBL" id="AQGU01000022">
    <property type="protein sequence ID" value="MBE0358582.1"/>
    <property type="molecule type" value="Genomic_DNA"/>
</dbReference>
<organism evidence="2 3">
    <name type="scientific">Pseudoalteromonas aliena SW19</name>
    <dbReference type="NCBI Taxonomy" id="1314866"/>
    <lineage>
        <taxon>Bacteria</taxon>
        <taxon>Pseudomonadati</taxon>
        <taxon>Pseudomonadota</taxon>
        <taxon>Gammaproteobacteria</taxon>
        <taxon>Alteromonadales</taxon>
        <taxon>Pseudoalteromonadaceae</taxon>
        <taxon>Pseudoalteromonas</taxon>
    </lineage>
</organism>
<comment type="caution">
    <text evidence="2">The sequence shown here is derived from an EMBL/GenBank/DDBJ whole genome shotgun (WGS) entry which is preliminary data.</text>
</comment>
<keyword evidence="1" id="KW-0812">Transmembrane</keyword>
<name>A0ABR9DW72_9GAMM</name>
<keyword evidence="1" id="KW-0472">Membrane</keyword>
<gene>
    <name evidence="2" type="ORF">PALI_a1874</name>
</gene>
<evidence type="ECO:0000313" key="2">
    <source>
        <dbReference type="EMBL" id="MBE0358582.1"/>
    </source>
</evidence>
<feature type="transmembrane region" description="Helical" evidence="1">
    <location>
        <begin position="43"/>
        <end position="63"/>
    </location>
</feature>
<dbReference type="Proteomes" id="UP000648482">
    <property type="component" value="Unassembled WGS sequence"/>
</dbReference>
<sequence>MGIGGDMNKMCWKIGFFVIACFVMYAIYDAFTVADIIAPTHPFFLSILMLFADLLILFGAYCCAFNKFIIRSKAIWLAVIILFFTLNGAALIYEFINNHGGYEVYDMVTMTAFYLLFASVLVLPIIKYIEDLNQINSNPDIDTNPQ</sequence>
<accession>A0ABR9DW72</accession>
<reference evidence="2 3" key="1">
    <citation type="submission" date="2015-06" db="EMBL/GenBank/DDBJ databases">
        <title>Genome sequence of Pseudoalteromonas aliena.</title>
        <authorList>
            <person name="Xie B.-B."/>
            <person name="Rong J.-C."/>
            <person name="Qin Q.-L."/>
            <person name="Zhang Y.-Z."/>
        </authorList>
    </citation>
    <scope>NUCLEOTIDE SEQUENCE [LARGE SCALE GENOMIC DNA]</scope>
    <source>
        <strain evidence="2 3">SW19</strain>
    </source>
</reference>
<protein>
    <submittedName>
        <fullName evidence="2">Uncharacterized protein</fullName>
    </submittedName>
</protein>
<keyword evidence="1" id="KW-1133">Transmembrane helix</keyword>
<proteinExistence type="predicted"/>
<feature type="transmembrane region" description="Helical" evidence="1">
    <location>
        <begin position="108"/>
        <end position="126"/>
    </location>
</feature>
<feature type="transmembrane region" description="Helical" evidence="1">
    <location>
        <begin position="75"/>
        <end position="96"/>
    </location>
</feature>
<keyword evidence="3" id="KW-1185">Reference proteome</keyword>